<evidence type="ECO:0000313" key="2">
    <source>
        <dbReference type="Proteomes" id="UP000001055"/>
    </source>
</evidence>
<dbReference type="AlphaFoldDB" id="Q0U9R2"/>
<name>Q0U9R2_PHANO</name>
<dbReference type="RefSeq" id="XP_001801741.1">
    <property type="nucleotide sequence ID" value="XM_001801689.1"/>
</dbReference>
<dbReference type="EMBL" id="CH445343">
    <property type="protein sequence ID" value="EAT81210.2"/>
    <property type="molecule type" value="Genomic_DNA"/>
</dbReference>
<dbReference type="InParanoid" id="Q0U9R2"/>
<protein>
    <submittedName>
        <fullName evidence="1">Uncharacterized protein</fullName>
    </submittedName>
</protein>
<dbReference type="Proteomes" id="UP000001055">
    <property type="component" value="Unassembled WGS sequence"/>
</dbReference>
<accession>Q0U9R2</accession>
<organism evidence="1 2">
    <name type="scientific">Phaeosphaeria nodorum (strain SN15 / ATCC MYA-4574 / FGSC 10173)</name>
    <name type="common">Glume blotch fungus</name>
    <name type="synonym">Parastagonospora nodorum</name>
    <dbReference type="NCBI Taxonomy" id="321614"/>
    <lineage>
        <taxon>Eukaryota</taxon>
        <taxon>Fungi</taxon>
        <taxon>Dikarya</taxon>
        <taxon>Ascomycota</taxon>
        <taxon>Pezizomycotina</taxon>
        <taxon>Dothideomycetes</taxon>
        <taxon>Pleosporomycetidae</taxon>
        <taxon>Pleosporales</taxon>
        <taxon>Pleosporineae</taxon>
        <taxon>Phaeosphaeriaceae</taxon>
        <taxon>Parastagonospora</taxon>
    </lineage>
</organism>
<reference evidence="2" key="1">
    <citation type="journal article" date="2007" name="Plant Cell">
        <title>Dothideomycete-plant interactions illuminated by genome sequencing and EST analysis of the wheat pathogen Stagonospora nodorum.</title>
        <authorList>
            <person name="Hane J.K."/>
            <person name="Lowe R.G."/>
            <person name="Solomon P.S."/>
            <person name="Tan K.C."/>
            <person name="Schoch C.L."/>
            <person name="Spatafora J.W."/>
            <person name="Crous P.W."/>
            <person name="Kodira C."/>
            <person name="Birren B.W."/>
            <person name="Galagan J.E."/>
            <person name="Torriani S.F."/>
            <person name="McDonald B.A."/>
            <person name="Oliver R.P."/>
        </authorList>
    </citation>
    <scope>NUCLEOTIDE SEQUENCE [LARGE SCALE GENOMIC DNA]</scope>
    <source>
        <strain evidence="2">SN15 / ATCC MYA-4574 / FGSC 10173</strain>
    </source>
</reference>
<dbReference type="KEGG" id="pno:SNOG_11502"/>
<dbReference type="GeneID" id="5978649"/>
<dbReference type="HOGENOM" id="CLU_2307056_0_0_1"/>
<gene>
    <name evidence="1" type="ORF">SNOG_11502</name>
</gene>
<sequence length="100" mass="11029">MFRIVAHMATAHRPSQTLTDPLPFRQTVKNPWTLFGLGTAVNRFTRLHTTSPVTGGHTYPAEIWRAARLINDPAPSANCHCFAFTTLDLQSGHIGSMQLG</sequence>
<proteinExistence type="predicted"/>
<evidence type="ECO:0000313" key="1">
    <source>
        <dbReference type="EMBL" id="EAT81210.2"/>
    </source>
</evidence>